<keyword evidence="2" id="KW-0812">Transmembrane</keyword>
<evidence type="ECO:0000256" key="2">
    <source>
        <dbReference type="SAM" id="Phobius"/>
    </source>
</evidence>
<dbReference type="AlphaFoldDB" id="A0A9W9GWR5"/>
<feature type="region of interest" description="Disordered" evidence="1">
    <location>
        <begin position="109"/>
        <end position="141"/>
    </location>
</feature>
<keyword evidence="4" id="KW-1185">Reference proteome</keyword>
<feature type="region of interest" description="Disordered" evidence="1">
    <location>
        <begin position="31"/>
        <end position="52"/>
    </location>
</feature>
<gene>
    <name evidence="3" type="ORF">N7515_007511</name>
</gene>
<name>A0A9W9GWR5_9EURO</name>
<feature type="compositionally biased region" description="Polar residues" evidence="1">
    <location>
        <begin position="410"/>
        <end position="419"/>
    </location>
</feature>
<comment type="caution">
    <text evidence="3">The sequence shown here is derived from an EMBL/GenBank/DDBJ whole genome shotgun (WGS) entry which is preliminary data.</text>
</comment>
<dbReference type="Proteomes" id="UP001149079">
    <property type="component" value="Unassembled WGS sequence"/>
</dbReference>
<dbReference type="GeneID" id="81407425"/>
<feature type="region of interest" description="Disordered" evidence="1">
    <location>
        <begin position="256"/>
        <end position="318"/>
    </location>
</feature>
<feature type="compositionally biased region" description="Basic and acidic residues" evidence="1">
    <location>
        <begin position="385"/>
        <end position="396"/>
    </location>
</feature>
<proteinExistence type="predicted"/>
<dbReference type="RefSeq" id="XP_056521851.1">
    <property type="nucleotide sequence ID" value="XM_056668255.1"/>
</dbReference>
<organism evidence="3 4">
    <name type="scientific">Penicillium bovifimosum</name>
    <dbReference type="NCBI Taxonomy" id="126998"/>
    <lineage>
        <taxon>Eukaryota</taxon>
        <taxon>Fungi</taxon>
        <taxon>Dikarya</taxon>
        <taxon>Ascomycota</taxon>
        <taxon>Pezizomycotina</taxon>
        <taxon>Eurotiomycetes</taxon>
        <taxon>Eurotiomycetidae</taxon>
        <taxon>Eurotiales</taxon>
        <taxon>Aspergillaceae</taxon>
        <taxon>Penicillium</taxon>
    </lineage>
</organism>
<accession>A0A9W9GWR5</accession>
<feature type="compositionally biased region" description="Acidic residues" evidence="1">
    <location>
        <begin position="375"/>
        <end position="384"/>
    </location>
</feature>
<protein>
    <recommendedName>
        <fullName evidence="5">Mid2 domain-containing protein</fullName>
    </recommendedName>
</protein>
<feature type="compositionally biased region" description="Low complexity" evidence="1">
    <location>
        <begin position="290"/>
        <end position="302"/>
    </location>
</feature>
<reference evidence="3" key="2">
    <citation type="journal article" date="2023" name="IMA Fungus">
        <title>Comparative genomic study of the Penicillium genus elucidates a diverse pangenome and 15 lateral gene transfer events.</title>
        <authorList>
            <person name="Petersen C."/>
            <person name="Sorensen T."/>
            <person name="Nielsen M.R."/>
            <person name="Sondergaard T.E."/>
            <person name="Sorensen J.L."/>
            <person name="Fitzpatrick D.A."/>
            <person name="Frisvad J.C."/>
            <person name="Nielsen K.L."/>
        </authorList>
    </citation>
    <scope>NUCLEOTIDE SEQUENCE</scope>
    <source>
        <strain evidence="3">IBT 22155</strain>
    </source>
</reference>
<feature type="region of interest" description="Disordered" evidence="1">
    <location>
        <begin position="371"/>
        <end position="419"/>
    </location>
</feature>
<feature type="compositionally biased region" description="Low complexity" evidence="1">
    <location>
        <begin position="113"/>
        <end position="141"/>
    </location>
</feature>
<feature type="compositionally biased region" description="Polar residues" evidence="1">
    <location>
        <begin position="256"/>
        <end position="266"/>
    </location>
</feature>
<evidence type="ECO:0000256" key="1">
    <source>
        <dbReference type="SAM" id="MobiDB-lite"/>
    </source>
</evidence>
<keyword evidence="2" id="KW-1133">Transmembrane helix</keyword>
<reference evidence="3" key="1">
    <citation type="submission" date="2022-11" db="EMBL/GenBank/DDBJ databases">
        <authorList>
            <person name="Petersen C."/>
        </authorList>
    </citation>
    <scope>NUCLEOTIDE SEQUENCE</scope>
    <source>
        <strain evidence="3">IBT 22155</strain>
    </source>
</reference>
<evidence type="ECO:0008006" key="5">
    <source>
        <dbReference type="Google" id="ProtNLM"/>
    </source>
</evidence>
<feature type="transmembrane region" description="Helical" evidence="2">
    <location>
        <begin position="196"/>
        <end position="218"/>
    </location>
</feature>
<dbReference type="EMBL" id="JAPQKL010000005">
    <property type="protein sequence ID" value="KAJ5131472.1"/>
    <property type="molecule type" value="Genomic_DNA"/>
</dbReference>
<sequence length="419" mass="43698">MSAMRRYWPFAVVDVAMSPVYTPEVNSYPQETIPSEPVGGSSAAPADPNDGVIFTTTARGQNKNYTPDVSAPAEQTVTKILPTEPWPSASELTAYSAPAEAAAAEIKTPTWEAPTTTSPDATSPDSVSPLQSPLSPVSSTPISHSAAGSVSFVSTASSASVSTSTSTTAPGAAALTATSTNESIVSSGGTSKTTKIAIAVPVSIIGTALLLALCFFLARRRRCQRERNALPPSYDIATQQTTATSTQELMMAQKSATPEPSASVPTPTMAVPTPRIPLISVSPSTEDGGRTPSPGPSTGSTSVHRMSAQGPRGSEPELGIAVAVPMDRRWSATEEMMGRVGSVRSSRGPSRLARMPFEDFEDDEVGIGIGIAVGGDDDAVSEVSDDGRRERERDFDEVSVVSSFDGVSPIGQQERSQFR</sequence>
<dbReference type="OrthoDB" id="4364855at2759"/>
<keyword evidence="2" id="KW-0472">Membrane</keyword>
<evidence type="ECO:0000313" key="4">
    <source>
        <dbReference type="Proteomes" id="UP001149079"/>
    </source>
</evidence>
<evidence type="ECO:0000313" key="3">
    <source>
        <dbReference type="EMBL" id="KAJ5131472.1"/>
    </source>
</evidence>